<reference evidence="8" key="2">
    <citation type="submission" date="2011-04" db="EMBL/GenBank/DDBJ databases">
        <title>The complete genome of chromosome of Treponema succinifaciens DSM 2489.</title>
        <authorList>
            <person name="Lucas S."/>
            <person name="Copeland A."/>
            <person name="Lapidus A."/>
            <person name="Bruce D."/>
            <person name="Goodwin L."/>
            <person name="Pitluck S."/>
            <person name="Peters L."/>
            <person name="Kyrpides N."/>
            <person name="Mavromatis K."/>
            <person name="Ivanova N."/>
            <person name="Ovchinnikova G."/>
            <person name="Teshima H."/>
            <person name="Detter J.C."/>
            <person name="Tapia R."/>
            <person name="Han C."/>
            <person name="Land M."/>
            <person name="Hauser L."/>
            <person name="Markowitz V."/>
            <person name="Cheng J.-F."/>
            <person name="Hugenholtz P."/>
            <person name="Woyke T."/>
            <person name="Wu D."/>
            <person name="Gronow S."/>
            <person name="Wellnitz S."/>
            <person name="Brambilla E."/>
            <person name="Klenk H.-P."/>
            <person name="Eisen J.A."/>
        </authorList>
    </citation>
    <scope>NUCLEOTIDE SEQUENCE [LARGE SCALE GENOMIC DNA]</scope>
    <source>
        <strain evidence="8">ATCC 33096 / DSM 2489 / 6091</strain>
    </source>
</reference>
<dbReference type="Gene3D" id="3.40.630.30">
    <property type="match status" value="1"/>
</dbReference>
<evidence type="ECO:0000256" key="6">
    <source>
        <dbReference type="ARBA" id="ARBA00023316"/>
    </source>
</evidence>
<dbReference type="OrthoDB" id="9785911at2"/>
<keyword evidence="5" id="KW-0012">Acyltransferase</keyword>
<dbReference type="InterPro" id="IPR050644">
    <property type="entry name" value="PG_Glycine_Bridge_Synth"/>
</dbReference>
<dbReference type="PANTHER" id="PTHR36174">
    <property type="entry name" value="LIPID II:GLYCINE GLYCYLTRANSFERASE"/>
    <property type="match status" value="1"/>
</dbReference>
<dbReference type="STRING" id="869209.Tresu_1338"/>
<dbReference type="HOGENOM" id="CLU_048411_0_0_12"/>
<dbReference type="EMBL" id="CP002631">
    <property type="protein sequence ID" value="AEB14245.1"/>
    <property type="molecule type" value="Genomic_DNA"/>
</dbReference>
<keyword evidence="4" id="KW-0573">Peptidoglycan synthesis</keyword>
<comment type="similarity">
    <text evidence="1">Belongs to the FemABX family.</text>
</comment>
<dbReference type="PROSITE" id="PS51191">
    <property type="entry name" value="FEMABX"/>
    <property type="match status" value="1"/>
</dbReference>
<proteinExistence type="inferred from homology"/>
<dbReference type="AlphaFoldDB" id="F2NS09"/>
<dbReference type="InterPro" id="IPR016181">
    <property type="entry name" value="Acyl_CoA_acyltransferase"/>
</dbReference>
<keyword evidence="8" id="KW-1185">Reference proteome</keyword>
<keyword evidence="3" id="KW-0133">Cell shape</keyword>
<name>F2NS09_TRES6</name>
<evidence type="ECO:0000256" key="1">
    <source>
        <dbReference type="ARBA" id="ARBA00009943"/>
    </source>
</evidence>
<dbReference type="KEGG" id="tsu:Tresu_1338"/>
<keyword evidence="6" id="KW-0961">Cell wall biogenesis/degradation</keyword>
<dbReference type="InterPro" id="IPR003447">
    <property type="entry name" value="FEMABX"/>
</dbReference>
<evidence type="ECO:0000256" key="2">
    <source>
        <dbReference type="ARBA" id="ARBA00022679"/>
    </source>
</evidence>
<dbReference type="PANTHER" id="PTHR36174:SF1">
    <property type="entry name" value="LIPID II:GLYCINE GLYCYLTRANSFERASE"/>
    <property type="match status" value="1"/>
</dbReference>
<dbReference type="Proteomes" id="UP000006852">
    <property type="component" value="Chromosome"/>
</dbReference>
<gene>
    <name evidence="7" type="ordered locus">Tresu_1338</name>
</gene>
<evidence type="ECO:0000313" key="8">
    <source>
        <dbReference type="Proteomes" id="UP000006852"/>
    </source>
</evidence>
<sequence length="375" mass="43680">MQNHEQRFLQTEFWADFKGSHGWKTFFFIFDGDNVSKVKSLKECKENEKCLSVLVRSFSLKIKKFSIAYIPMSPEFSSNEENLSQKFSNELESISKKIFKFLPEDTICIRFDPALDFESLEEKNNFVSNVKKLFKQHNTKKENFRIEKTATDIQPPDTVLLSLLESEEKILSEMKSKWRYNIRLASKKGVEVKSYSAKDADFPCAFEEFFKLFMQTSERDGVQFHQKNYYLGLLNSSAETQNAPVVRLYIAKHEADVLAGIITLFCKKEAVYLYGASGNIKRNFMPAYLLQWNAICDAKKIGCPVYDFYGCPPEENKNHPMHGLFLFKTGFGGKLIHRPGSFDVVLKKNWYAFYKTAEKLRAWFYKYLKKKIAGR</sequence>
<organism evidence="7 8">
    <name type="scientific">Treponema succinifaciens (strain ATCC 33096 / DSM 2489 / 6091)</name>
    <dbReference type="NCBI Taxonomy" id="869209"/>
    <lineage>
        <taxon>Bacteria</taxon>
        <taxon>Pseudomonadati</taxon>
        <taxon>Spirochaetota</taxon>
        <taxon>Spirochaetia</taxon>
        <taxon>Spirochaetales</taxon>
        <taxon>Treponemataceae</taxon>
        <taxon>Treponema</taxon>
    </lineage>
</organism>
<accession>F2NS09</accession>
<evidence type="ECO:0000313" key="7">
    <source>
        <dbReference type="EMBL" id="AEB14245.1"/>
    </source>
</evidence>
<evidence type="ECO:0000256" key="5">
    <source>
        <dbReference type="ARBA" id="ARBA00023315"/>
    </source>
</evidence>
<protein>
    <submittedName>
        <fullName evidence="7">Methicillin resistance protein</fullName>
    </submittedName>
</protein>
<reference evidence="7 8" key="1">
    <citation type="journal article" date="2011" name="Stand. Genomic Sci.">
        <title>Complete genome sequence of Treponema succinifaciens type strain (6091).</title>
        <authorList>
            <person name="Han C."/>
            <person name="Gronow S."/>
            <person name="Teshima H."/>
            <person name="Lapidus A."/>
            <person name="Nolan M."/>
            <person name="Lucas S."/>
            <person name="Hammon N."/>
            <person name="Deshpande S."/>
            <person name="Cheng J.F."/>
            <person name="Zeytun A."/>
            <person name="Tapia R."/>
            <person name="Goodwin L."/>
            <person name="Pitluck S."/>
            <person name="Liolios K."/>
            <person name="Pagani I."/>
            <person name="Ivanova N."/>
            <person name="Mavromatis K."/>
            <person name="Mikhailova N."/>
            <person name="Huntemann M."/>
            <person name="Pati A."/>
            <person name="Chen A."/>
            <person name="Palaniappan K."/>
            <person name="Land M."/>
            <person name="Hauser L."/>
            <person name="Brambilla E.M."/>
            <person name="Rohde M."/>
            <person name="Goker M."/>
            <person name="Woyke T."/>
            <person name="Bristow J."/>
            <person name="Eisen J.A."/>
            <person name="Markowitz V."/>
            <person name="Hugenholtz P."/>
            <person name="Kyrpides N.C."/>
            <person name="Klenk H.P."/>
            <person name="Detter J.C."/>
        </authorList>
    </citation>
    <scope>NUCLEOTIDE SEQUENCE [LARGE SCALE GENOMIC DNA]</scope>
    <source>
        <strain evidence="8">ATCC 33096 / DSM 2489 / 6091</strain>
    </source>
</reference>
<dbReference type="Pfam" id="PF02388">
    <property type="entry name" value="FemAB"/>
    <property type="match status" value="2"/>
</dbReference>
<dbReference type="GO" id="GO:0071555">
    <property type="term" value="P:cell wall organization"/>
    <property type="evidence" value="ECO:0007669"/>
    <property type="project" value="UniProtKB-KW"/>
</dbReference>
<dbReference type="RefSeq" id="WP_013701530.1">
    <property type="nucleotide sequence ID" value="NC_015385.1"/>
</dbReference>
<dbReference type="eggNOG" id="COG2348">
    <property type="taxonomic scope" value="Bacteria"/>
</dbReference>
<evidence type="ECO:0000256" key="4">
    <source>
        <dbReference type="ARBA" id="ARBA00022984"/>
    </source>
</evidence>
<dbReference type="GeneID" id="302998499"/>
<keyword evidence="2" id="KW-0808">Transferase</keyword>
<dbReference type="GO" id="GO:0008360">
    <property type="term" value="P:regulation of cell shape"/>
    <property type="evidence" value="ECO:0007669"/>
    <property type="project" value="UniProtKB-KW"/>
</dbReference>
<dbReference type="GO" id="GO:0009252">
    <property type="term" value="P:peptidoglycan biosynthetic process"/>
    <property type="evidence" value="ECO:0007669"/>
    <property type="project" value="UniProtKB-KW"/>
</dbReference>
<dbReference type="SUPFAM" id="SSF55729">
    <property type="entry name" value="Acyl-CoA N-acyltransferases (Nat)"/>
    <property type="match status" value="1"/>
</dbReference>
<evidence type="ECO:0000256" key="3">
    <source>
        <dbReference type="ARBA" id="ARBA00022960"/>
    </source>
</evidence>
<dbReference type="GO" id="GO:0016755">
    <property type="term" value="F:aminoacyltransferase activity"/>
    <property type="evidence" value="ECO:0007669"/>
    <property type="project" value="InterPro"/>
</dbReference>